<dbReference type="EMBL" id="KZ613487">
    <property type="protein sequence ID" value="PMD19931.1"/>
    <property type="molecule type" value="Genomic_DNA"/>
</dbReference>
<name>A0A2J6Q0X9_9HELO</name>
<dbReference type="Proteomes" id="UP000235672">
    <property type="component" value="Unassembled WGS sequence"/>
</dbReference>
<sequence length="185" mass="21105">MATYQFLPLNHHLPPFEKPTPGFFKLFPNLPLELRRKIWLFAVPQPPIFKLLERNEDDKELGWTCMTEEERQTPAASPTALRPAVYVNFAIDVFILIPRKNCTTSTVNRIPSLKSFNFPSDVVFRIQHYHTSCEVGKGAGGFPWRTNSFLGHAMLNEGSLQDIKFRFLQSSKEFAADPSILPGII</sequence>
<proteinExistence type="predicted"/>
<protein>
    <recommendedName>
        <fullName evidence="1">2EXR domain-containing protein</fullName>
    </recommendedName>
</protein>
<evidence type="ECO:0000313" key="3">
    <source>
        <dbReference type="Proteomes" id="UP000235672"/>
    </source>
</evidence>
<dbReference type="InterPro" id="IPR045518">
    <property type="entry name" value="2EXR"/>
</dbReference>
<organism evidence="2 3">
    <name type="scientific">Hyaloscypha hepaticicola</name>
    <dbReference type="NCBI Taxonomy" id="2082293"/>
    <lineage>
        <taxon>Eukaryota</taxon>
        <taxon>Fungi</taxon>
        <taxon>Dikarya</taxon>
        <taxon>Ascomycota</taxon>
        <taxon>Pezizomycotina</taxon>
        <taxon>Leotiomycetes</taxon>
        <taxon>Helotiales</taxon>
        <taxon>Hyaloscyphaceae</taxon>
        <taxon>Hyaloscypha</taxon>
    </lineage>
</organism>
<gene>
    <name evidence="2" type="ORF">NA56DRAFT_750195</name>
</gene>
<evidence type="ECO:0000313" key="2">
    <source>
        <dbReference type="EMBL" id="PMD19931.1"/>
    </source>
</evidence>
<keyword evidence="3" id="KW-1185">Reference proteome</keyword>
<evidence type="ECO:0000259" key="1">
    <source>
        <dbReference type="Pfam" id="PF20150"/>
    </source>
</evidence>
<accession>A0A2J6Q0X9</accession>
<reference evidence="2 3" key="1">
    <citation type="submission" date="2016-05" db="EMBL/GenBank/DDBJ databases">
        <title>A degradative enzymes factory behind the ericoid mycorrhizal symbiosis.</title>
        <authorList>
            <consortium name="DOE Joint Genome Institute"/>
            <person name="Martino E."/>
            <person name="Morin E."/>
            <person name="Grelet G."/>
            <person name="Kuo A."/>
            <person name="Kohler A."/>
            <person name="Daghino S."/>
            <person name="Barry K."/>
            <person name="Choi C."/>
            <person name="Cichocki N."/>
            <person name="Clum A."/>
            <person name="Copeland A."/>
            <person name="Hainaut M."/>
            <person name="Haridas S."/>
            <person name="Labutti K."/>
            <person name="Lindquist E."/>
            <person name="Lipzen A."/>
            <person name="Khouja H.-R."/>
            <person name="Murat C."/>
            <person name="Ohm R."/>
            <person name="Olson A."/>
            <person name="Spatafora J."/>
            <person name="Veneault-Fourrey C."/>
            <person name="Henrissat B."/>
            <person name="Grigoriev I."/>
            <person name="Martin F."/>
            <person name="Perotto S."/>
        </authorList>
    </citation>
    <scope>NUCLEOTIDE SEQUENCE [LARGE SCALE GENOMIC DNA]</scope>
    <source>
        <strain evidence="2 3">UAMH 7357</strain>
    </source>
</reference>
<dbReference type="OrthoDB" id="3473305at2759"/>
<dbReference type="Pfam" id="PF20150">
    <property type="entry name" value="2EXR"/>
    <property type="match status" value="1"/>
</dbReference>
<dbReference type="AlphaFoldDB" id="A0A2J6Q0X9"/>
<feature type="domain" description="2EXR" evidence="1">
    <location>
        <begin position="24"/>
        <end position="87"/>
    </location>
</feature>